<dbReference type="AlphaFoldDB" id="A0AAN4ZGI8"/>
<gene>
    <name evidence="1" type="ORF">PMAYCL1PPCAC_10606</name>
    <name evidence="2" type="ORF">PMAYCL1PPCAC_10609</name>
</gene>
<evidence type="ECO:0000313" key="2">
    <source>
        <dbReference type="EMBL" id="GMR40414.1"/>
    </source>
</evidence>
<reference evidence="1" key="2">
    <citation type="submission" date="2023-06" db="EMBL/GenBank/DDBJ databases">
        <title>Genome assembly of Pristionchus species.</title>
        <authorList>
            <person name="Yoshida K."/>
            <person name="Sommer R.J."/>
        </authorList>
    </citation>
    <scope>NUCLEOTIDE SEQUENCE</scope>
    <source>
        <strain evidence="1">RS5460</strain>
    </source>
</reference>
<evidence type="ECO:0000313" key="1">
    <source>
        <dbReference type="EMBL" id="GMR40411.1"/>
    </source>
</evidence>
<dbReference type="EMBL" id="BTRK01000003">
    <property type="protein sequence ID" value="GMR40411.1"/>
    <property type="molecule type" value="Genomic_DNA"/>
</dbReference>
<reference evidence="3" key="1">
    <citation type="submission" date="2022-10" db="EMBL/GenBank/DDBJ databases">
        <title>Genome assembly of Pristionchus species.</title>
        <authorList>
            <person name="Yoshida K."/>
            <person name="Sommer R.J."/>
        </authorList>
    </citation>
    <scope>NUCLEOTIDE SEQUENCE [LARGE SCALE GENOMIC DNA]</scope>
    <source>
        <strain evidence="2 3">RS5460</strain>
    </source>
</reference>
<keyword evidence="3" id="KW-1185">Reference proteome</keyword>
<dbReference type="EMBL" id="BTRK01000003">
    <property type="protein sequence ID" value="GMR40414.1"/>
    <property type="molecule type" value="Genomic_DNA"/>
</dbReference>
<protein>
    <submittedName>
        <fullName evidence="1">Uncharacterized protein</fullName>
    </submittedName>
</protein>
<comment type="caution">
    <text evidence="1">The sequence shown here is derived from an EMBL/GenBank/DDBJ whole genome shotgun (WGS) entry which is preliminary data.</text>
</comment>
<evidence type="ECO:0000313" key="3">
    <source>
        <dbReference type="Proteomes" id="UP001328107"/>
    </source>
</evidence>
<proteinExistence type="predicted"/>
<sequence>MTISANVLTVISKDESHDFSYIYQINDGTIFYYYLDSRERLFVSWNGTEIEAKLPADNIKHLANHENAIYFEANQKIYKAIFTPCEGISVLYLRDELTGETISDNGVCELVRDGKTYVYRTWDDPDKDGIIIDVPKEKMAHLFLSGVHRGKAIYSNMMSYPNKTVPTVRRLSEKIIEIEEPSSCPEIHLIDSSPLVYITMTEGDCIYVLDVHEMEFLTPLQLEGVSKITQFAGGHNGKITIVDGEHNIVSAQVPKSYFFSDEMQTMKQRINQLYVAYNGSTERERDGQRTIDQLKLDIEHLKLRCVKMENMLTERKDGALQKSNISLKFEEFEFIQRKDGALQTANRSLKFEEFENLFRPLICIQLENGTIIYFDNVQPFELFTIKEEDRINADLIPWESFDVSFRGTIGNIAYFCAIRRKTVQFFKALLDDDQLRIEQINEMETSEISLFNNQPFYLIEQDKKWSIYQFHENHNNMKDDNFDISEISHLSKYELTYHRGVLYLFREHSRASLEKVKDNIVIIEGPLLDPHVTSIYSPLHTDFIYISNMQYNVILVLDTTNLSMSHLSYEPPAGSKNHSIAGIHEGVLTMAFDGVWGSQGDRDLMTARMP</sequence>
<organism evidence="1 3">
    <name type="scientific">Pristionchus mayeri</name>
    <dbReference type="NCBI Taxonomy" id="1317129"/>
    <lineage>
        <taxon>Eukaryota</taxon>
        <taxon>Metazoa</taxon>
        <taxon>Ecdysozoa</taxon>
        <taxon>Nematoda</taxon>
        <taxon>Chromadorea</taxon>
        <taxon>Rhabditida</taxon>
        <taxon>Rhabditina</taxon>
        <taxon>Diplogasteromorpha</taxon>
        <taxon>Diplogasteroidea</taxon>
        <taxon>Neodiplogasteridae</taxon>
        <taxon>Pristionchus</taxon>
    </lineage>
</organism>
<accession>A0AAN4ZGI8</accession>
<dbReference type="Proteomes" id="UP001328107">
    <property type="component" value="Unassembled WGS sequence"/>
</dbReference>
<name>A0AAN4ZGI8_9BILA</name>